<reference evidence="3 4" key="1">
    <citation type="journal article" date="2017" name="Mol. Biol. Evol.">
        <title>The 4-celled Tetrabaena socialis nuclear genome reveals the essential components for genetic control of cell number at the origin of multicellularity in the volvocine lineage.</title>
        <authorList>
            <person name="Featherston J."/>
            <person name="Arakaki Y."/>
            <person name="Hanschen E.R."/>
            <person name="Ferris P.J."/>
            <person name="Michod R.E."/>
            <person name="Olson B.J.S.C."/>
            <person name="Nozaki H."/>
            <person name="Durand P.M."/>
        </authorList>
    </citation>
    <scope>NUCLEOTIDE SEQUENCE [LARGE SCALE GENOMIC DNA]</scope>
    <source>
        <strain evidence="3 4">NIES-571</strain>
    </source>
</reference>
<dbReference type="InterPro" id="IPR019138">
    <property type="entry name" value="De-etiolated_protein_1_Det1"/>
</dbReference>
<dbReference type="Proteomes" id="UP000236333">
    <property type="component" value="Unassembled WGS sequence"/>
</dbReference>
<feature type="compositionally biased region" description="Low complexity" evidence="1">
    <location>
        <begin position="858"/>
        <end position="876"/>
    </location>
</feature>
<evidence type="ECO:0000256" key="2">
    <source>
        <dbReference type="SAM" id="SignalP"/>
    </source>
</evidence>
<dbReference type="GO" id="GO:0005634">
    <property type="term" value="C:nucleus"/>
    <property type="evidence" value="ECO:0007669"/>
    <property type="project" value="TreeGrafter"/>
</dbReference>
<keyword evidence="2" id="KW-0732">Signal</keyword>
<feature type="region of interest" description="Disordered" evidence="1">
    <location>
        <begin position="419"/>
        <end position="489"/>
    </location>
</feature>
<feature type="region of interest" description="Disordered" evidence="1">
    <location>
        <begin position="810"/>
        <end position="829"/>
    </location>
</feature>
<proteinExistence type="predicted"/>
<dbReference type="PANTHER" id="PTHR13374:SF3">
    <property type="entry name" value="DET1 HOMOLOG"/>
    <property type="match status" value="1"/>
</dbReference>
<dbReference type="AlphaFoldDB" id="A0A2J8AC15"/>
<feature type="compositionally biased region" description="Low complexity" evidence="1">
    <location>
        <begin position="712"/>
        <end position="726"/>
    </location>
</feature>
<feature type="compositionally biased region" description="Pro residues" evidence="1">
    <location>
        <begin position="431"/>
        <end position="440"/>
    </location>
</feature>
<dbReference type="GO" id="GO:0016567">
    <property type="term" value="P:protein ubiquitination"/>
    <property type="evidence" value="ECO:0007669"/>
    <property type="project" value="TreeGrafter"/>
</dbReference>
<feature type="signal peptide" evidence="2">
    <location>
        <begin position="1"/>
        <end position="25"/>
    </location>
</feature>
<evidence type="ECO:0000256" key="1">
    <source>
        <dbReference type="SAM" id="MobiDB-lite"/>
    </source>
</evidence>
<feature type="compositionally biased region" description="Basic residues" evidence="1">
    <location>
        <begin position="917"/>
        <end position="930"/>
    </location>
</feature>
<comment type="caution">
    <text evidence="3">The sequence shown here is derived from an EMBL/GenBank/DDBJ whole genome shotgun (WGS) entry which is preliminary data.</text>
</comment>
<feature type="compositionally biased region" description="Low complexity" evidence="1">
    <location>
        <begin position="58"/>
        <end position="69"/>
    </location>
</feature>
<dbReference type="PANTHER" id="PTHR13374">
    <property type="entry name" value="DET1 HOMOLOG DE-ETIOLATED-1 HOMOLOG"/>
    <property type="match status" value="1"/>
</dbReference>
<feature type="compositionally biased region" description="Gly residues" evidence="1">
    <location>
        <begin position="95"/>
        <end position="117"/>
    </location>
</feature>
<dbReference type="GO" id="GO:1990756">
    <property type="term" value="F:ubiquitin-like ligase-substrate adaptor activity"/>
    <property type="evidence" value="ECO:0007669"/>
    <property type="project" value="TreeGrafter"/>
</dbReference>
<feature type="region of interest" description="Disordered" evidence="1">
    <location>
        <begin position="896"/>
        <end position="951"/>
    </location>
</feature>
<feature type="region of interest" description="Disordered" evidence="1">
    <location>
        <begin position="688"/>
        <end position="726"/>
    </location>
</feature>
<protein>
    <submittedName>
        <fullName evidence="3">Uncharacterized protein</fullName>
    </submittedName>
</protein>
<dbReference type="GO" id="GO:0032436">
    <property type="term" value="P:positive regulation of proteasomal ubiquitin-dependent protein catabolic process"/>
    <property type="evidence" value="ECO:0007669"/>
    <property type="project" value="TreeGrafter"/>
</dbReference>
<name>A0A2J8AC15_9CHLO</name>
<dbReference type="EMBL" id="PGGS01000069">
    <property type="protein sequence ID" value="PNH10037.1"/>
    <property type="molecule type" value="Genomic_DNA"/>
</dbReference>
<feature type="compositionally biased region" description="Low complexity" evidence="1">
    <location>
        <begin position="360"/>
        <end position="372"/>
    </location>
</feature>
<feature type="region of interest" description="Disordered" evidence="1">
    <location>
        <begin position="597"/>
        <end position="628"/>
    </location>
</feature>
<feature type="compositionally biased region" description="Pro residues" evidence="1">
    <location>
        <begin position="1181"/>
        <end position="1191"/>
    </location>
</feature>
<dbReference type="GO" id="GO:0031461">
    <property type="term" value="C:cullin-RING ubiquitin ligase complex"/>
    <property type="evidence" value="ECO:0007669"/>
    <property type="project" value="TreeGrafter"/>
</dbReference>
<feature type="compositionally biased region" description="Gly residues" evidence="1">
    <location>
        <begin position="937"/>
        <end position="951"/>
    </location>
</feature>
<organism evidence="3 4">
    <name type="scientific">Tetrabaena socialis</name>
    <dbReference type="NCBI Taxonomy" id="47790"/>
    <lineage>
        <taxon>Eukaryota</taxon>
        <taxon>Viridiplantae</taxon>
        <taxon>Chlorophyta</taxon>
        <taxon>core chlorophytes</taxon>
        <taxon>Chlorophyceae</taxon>
        <taxon>CS clade</taxon>
        <taxon>Chlamydomonadales</taxon>
        <taxon>Tetrabaenaceae</taxon>
        <taxon>Tetrabaena</taxon>
    </lineage>
</organism>
<feature type="region of interest" description="Disordered" evidence="1">
    <location>
        <begin position="1029"/>
        <end position="1053"/>
    </location>
</feature>
<feature type="region of interest" description="Disordered" evidence="1">
    <location>
        <begin position="42"/>
        <end position="118"/>
    </location>
</feature>
<accession>A0A2J8AC15</accession>
<feature type="region of interest" description="Disordered" evidence="1">
    <location>
        <begin position="349"/>
        <end position="381"/>
    </location>
</feature>
<feature type="region of interest" description="Disordered" evidence="1">
    <location>
        <begin position="1175"/>
        <end position="1225"/>
    </location>
</feature>
<dbReference type="OrthoDB" id="550765at2759"/>
<gene>
    <name evidence="3" type="ORF">TSOC_003265</name>
</gene>
<feature type="region of interest" description="Disordered" evidence="1">
    <location>
        <begin position="842"/>
        <end position="882"/>
    </location>
</feature>
<feature type="compositionally biased region" description="Polar residues" evidence="1">
    <location>
        <begin position="1193"/>
        <end position="1202"/>
    </location>
</feature>
<evidence type="ECO:0000313" key="3">
    <source>
        <dbReference type="EMBL" id="PNH10037.1"/>
    </source>
</evidence>
<dbReference type="Pfam" id="PF09737">
    <property type="entry name" value="Det1"/>
    <property type="match status" value="1"/>
</dbReference>
<keyword evidence="4" id="KW-1185">Reference proteome</keyword>
<feature type="compositionally biased region" description="Gly residues" evidence="1">
    <location>
        <begin position="695"/>
        <end position="711"/>
    </location>
</feature>
<evidence type="ECO:0000313" key="4">
    <source>
        <dbReference type="Proteomes" id="UP000236333"/>
    </source>
</evidence>
<feature type="chain" id="PRO_5014324746" evidence="2">
    <location>
        <begin position="26"/>
        <end position="1225"/>
    </location>
</feature>
<sequence length="1225" mass="120662">MDPGARLLLVAGALLLLLPATTSTAALDAAASLRPNLQAEGEVGTPHAAAVRGRRASGRSLRAAAADGGTSAQGSGTGDSGGTPRAAASSLAGDATGGGTGGGSGFSGSSGGDGGSPVFGNPPSAFTFGGFPFGYGGLGVSTAGQLDDLFVRAFFNRIFNLPFYGYVAQALPNQLARPLDLLPPGLRARFDRTVVTPVGYDLLDRLADVFINAPAAVAGGELVPGGCIGPIYSFGVLGGNCSFGDGGGGGGSGGGGDAGGSITCTQPSVRFTASPITCNLPYRSGCRIRGLQYRLELPLGPRAGGYLGPAPAVYQAGVAVNLTRVWLGFNFNSRRVLNDFGVLRTNAMQGAGEPPRAEDAAASAGPAAPVPGADGGGGGGTPLAEMLAQAAQLASWRSSSTLLQLLAAQVLGPTAAAAAASGEGPYGSRAAPPPPPPPPQQQQYGTDPQQYGAPTVEGPFNVRGDTPEALQGGPEEGADGKRTARGAAAQAAATTDAEAALAAQLAGAAAAAGAPLGAGGLLGAGGGGRLPGLPGLQELLEGGRLGAQEAASGLPVLRSQAVQLLQVVRCGEELVPVAEDDELVLRTAEQAEERWRAGRRRKRAEGCPLAADTEPGGGGGGAVPPLRRSVNGNLVRIRDPSYNNTAATAPHAVHAGASGAPPLPAAAAGTAAAAAAHAAGAVAARAPASAPPHAAGGGAAAAVGGRGGGADGRPPATRAAAAPAAPLQAGPVTAVLHPPLPRPHAYHPAPAAAAAAGTPAAAGAAGPVGAVAAAPPAVAAAGPADVAAFAAWQVAARQAARQRQLALLAAQSGPGQPPPPLRRGLPGAAAAATANVAAPAPASAAAAALPPPRPQQPNQPNRPAAGPGPAGANHLPAQPPVGQPQLTVAVHAEVAQPPHPANPHATAAPPQGFLHLNPHHNLHHNHHNHQRHPDALDGGGGGDDGDGGGGGGNHSRCITGVKQRLLSYLFNMCARMHAANPRRQQREALALFRHIDTYRSLLMRRAQLLDRHHLLLDMRTPQAADLGVQLPGGGGGGGGGAAGGGGPQAPGAGGAGAAPSQFYLLLNLQTTRVVSFSSSGEKVVEAYLREAALVQPWAEPLSLWDSGGSPSSAGSASGRGAVAASGRAAEATAVADGTHAPFRLPPPPPARTMSLVRCACATPLSVSTDRSVLPWMREGAPVPPPTYPPSPDSRGSVSANPQRTRGTGGKRGREKDSGQEAALAG</sequence>
<dbReference type="GO" id="GO:0031625">
    <property type="term" value="F:ubiquitin protein ligase binding"/>
    <property type="evidence" value="ECO:0007669"/>
    <property type="project" value="TreeGrafter"/>
</dbReference>
<feature type="compositionally biased region" description="Low complexity" evidence="1">
    <location>
        <begin position="902"/>
        <end position="916"/>
    </location>
</feature>
<feature type="compositionally biased region" description="Gly residues" evidence="1">
    <location>
        <begin position="1030"/>
        <end position="1053"/>
    </location>
</feature>